<dbReference type="Proteomes" id="UP000319817">
    <property type="component" value="Chromosome"/>
</dbReference>
<evidence type="ECO:0000313" key="2">
    <source>
        <dbReference type="Proteomes" id="UP000319817"/>
    </source>
</evidence>
<dbReference type="Pfam" id="PF05013">
    <property type="entry name" value="FGase"/>
    <property type="match status" value="1"/>
</dbReference>
<dbReference type="InterPro" id="IPR007709">
    <property type="entry name" value="N-FG_amidohydro"/>
</dbReference>
<dbReference type="Gene3D" id="3.40.630.40">
    <property type="entry name" value="Zn-dependent exopeptidases"/>
    <property type="match status" value="1"/>
</dbReference>
<dbReference type="GO" id="GO:0016787">
    <property type="term" value="F:hydrolase activity"/>
    <property type="evidence" value="ECO:0007669"/>
    <property type="project" value="UniProtKB-KW"/>
</dbReference>
<organism evidence="1 2">
    <name type="scientific">Stieleria marina</name>
    <dbReference type="NCBI Taxonomy" id="1930275"/>
    <lineage>
        <taxon>Bacteria</taxon>
        <taxon>Pseudomonadati</taxon>
        <taxon>Planctomycetota</taxon>
        <taxon>Planctomycetia</taxon>
        <taxon>Pirellulales</taxon>
        <taxon>Pirellulaceae</taxon>
        <taxon>Stieleria</taxon>
    </lineage>
</organism>
<accession>A0A517P104</accession>
<protein>
    <submittedName>
        <fullName evidence="1">N-formylglutamate amidohydrolase</fullName>
    </submittedName>
</protein>
<name>A0A517P104_9BACT</name>
<dbReference type="EMBL" id="CP036526">
    <property type="protein sequence ID" value="QDT13061.1"/>
    <property type="molecule type" value="Genomic_DNA"/>
</dbReference>
<dbReference type="RefSeq" id="WP_145420859.1">
    <property type="nucleotide sequence ID" value="NZ_CP036526.1"/>
</dbReference>
<gene>
    <name evidence="1" type="ORF">K239x_50760</name>
</gene>
<keyword evidence="1" id="KW-0378">Hydrolase</keyword>
<dbReference type="OrthoDB" id="9815326at2"/>
<dbReference type="SUPFAM" id="SSF53187">
    <property type="entry name" value="Zn-dependent exopeptidases"/>
    <property type="match status" value="1"/>
</dbReference>
<reference evidence="1 2" key="1">
    <citation type="submission" date="2019-02" db="EMBL/GenBank/DDBJ databases">
        <title>Deep-cultivation of Planctomycetes and their phenomic and genomic characterization uncovers novel biology.</title>
        <authorList>
            <person name="Wiegand S."/>
            <person name="Jogler M."/>
            <person name="Boedeker C."/>
            <person name="Pinto D."/>
            <person name="Vollmers J."/>
            <person name="Rivas-Marin E."/>
            <person name="Kohn T."/>
            <person name="Peeters S.H."/>
            <person name="Heuer A."/>
            <person name="Rast P."/>
            <person name="Oberbeckmann S."/>
            <person name="Bunk B."/>
            <person name="Jeske O."/>
            <person name="Meyerdierks A."/>
            <person name="Storesund J.E."/>
            <person name="Kallscheuer N."/>
            <person name="Luecker S."/>
            <person name="Lage O.M."/>
            <person name="Pohl T."/>
            <person name="Merkel B.J."/>
            <person name="Hornburger P."/>
            <person name="Mueller R.-W."/>
            <person name="Bruemmer F."/>
            <person name="Labrenz M."/>
            <person name="Spormann A.M."/>
            <person name="Op den Camp H."/>
            <person name="Overmann J."/>
            <person name="Amann R."/>
            <person name="Jetten M.S.M."/>
            <person name="Mascher T."/>
            <person name="Medema M.H."/>
            <person name="Devos D.P."/>
            <person name="Kaster A.-K."/>
            <person name="Ovreas L."/>
            <person name="Rohde M."/>
            <person name="Galperin M.Y."/>
            <person name="Jogler C."/>
        </authorList>
    </citation>
    <scope>NUCLEOTIDE SEQUENCE [LARGE SCALE GENOMIC DNA]</scope>
    <source>
        <strain evidence="1 2">K23_9</strain>
    </source>
</reference>
<dbReference type="AlphaFoldDB" id="A0A517P104"/>
<evidence type="ECO:0000313" key="1">
    <source>
        <dbReference type="EMBL" id="QDT13061.1"/>
    </source>
</evidence>
<sequence length="264" mass="29886">MCILISCESGGANLPAQLLRSHPSANETDSPHPESTANEAVTANKKLSGNADVAAQYASRRMSERLGAPLMQYQYSLDAIDVTRSLRHPKLFSKDARKLSADDRQQLINDYYLPYRSAVKHSLRQMMRRHRYVVHLSVRTFDLLGPKQKRRRADVGLLYDPACDDESDLSADWAEELYFEADMLKIRRNYPRRGTVESLTKAMRSEFQGQQTGPARNTNQTYLGIEILLNRAWAGRAIQVRDTAIDQLCDTLRAALQLQQSEAA</sequence>
<keyword evidence="2" id="KW-1185">Reference proteome</keyword>
<proteinExistence type="predicted"/>